<evidence type="ECO:0000313" key="3">
    <source>
        <dbReference type="EMBL" id="CAH1394531.1"/>
    </source>
</evidence>
<keyword evidence="4" id="KW-1185">Reference proteome</keyword>
<keyword evidence="1" id="KW-1133">Transmembrane helix</keyword>
<feature type="chain" id="PRO_5040167241" description="Neuropeptide" evidence="2">
    <location>
        <begin position="18"/>
        <end position="93"/>
    </location>
</feature>
<sequence>MAFQLFVLAFVLAAVVAGDESDGPQVLDTFTIDLPKPPSYPDTPEKKTTYFAGISSTVWILLTIKLIFIVIALASLFIWCRQRNKNKKYTVHV</sequence>
<dbReference type="EMBL" id="OV725079">
    <property type="protein sequence ID" value="CAH1394531.1"/>
    <property type="molecule type" value="Genomic_DNA"/>
</dbReference>
<keyword evidence="1" id="KW-0472">Membrane</keyword>
<dbReference type="AlphaFoldDB" id="A0A9P0H3M5"/>
<evidence type="ECO:0000313" key="4">
    <source>
        <dbReference type="Proteomes" id="UP001152798"/>
    </source>
</evidence>
<evidence type="ECO:0000256" key="2">
    <source>
        <dbReference type="SAM" id="SignalP"/>
    </source>
</evidence>
<evidence type="ECO:0008006" key="5">
    <source>
        <dbReference type="Google" id="ProtNLM"/>
    </source>
</evidence>
<dbReference type="OrthoDB" id="10457483at2759"/>
<keyword evidence="1" id="KW-0812">Transmembrane</keyword>
<feature type="signal peptide" evidence="2">
    <location>
        <begin position="1"/>
        <end position="17"/>
    </location>
</feature>
<protein>
    <recommendedName>
        <fullName evidence="5">Neuropeptide</fullName>
    </recommendedName>
</protein>
<reference evidence="3" key="1">
    <citation type="submission" date="2022-01" db="EMBL/GenBank/DDBJ databases">
        <authorList>
            <person name="King R."/>
        </authorList>
    </citation>
    <scope>NUCLEOTIDE SEQUENCE</scope>
</reference>
<gene>
    <name evidence="3" type="ORF">NEZAVI_LOCUS5012</name>
</gene>
<feature type="transmembrane region" description="Helical" evidence="1">
    <location>
        <begin position="58"/>
        <end position="79"/>
    </location>
</feature>
<organism evidence="3 4">
    <name type="scientific">Nezara viridula</name>
    <name type="common">Southern green stink bug</name>
    <name type="synonym">Cimex viridulus</name>
    <dbReference type="NCBI Taxonomy" id="85310"/>
    <lineage>
        <taxon>Eukaryota</taxon>
        <taxon>Metazoa</taxon>
        <taxon>Ecdysozoa</taxon>
        <taxon>Arthropoda</taxon>
        <taxon>Hexapoda</taxon>
        <taxon>Insecta</taxon>
        <taxon>Pterygota</taxon>
        <taxon>Neoptera</taxon>
        <taxon>Paraneoptera</taxon>
        <taxon>Hemiptera</taxon>
        <taxon>Heteroptera</taxon>
        <taxon>Panheteroptera</taxon>
        <taxon>Pentatomomorpha</taxon>
        <taxon>Pentatomoidea</taxon>
        <taxon>Pentatomidae</taxon>
        <taxon>Pentatominae</taxon>
        <taxon>Nezara</taxon>
    </lineage>
</organism>
<accession>A0A9P0H3M5</accession>
<dbReference type="Proteomes" id="UP001152798">
    <property type="component" value="Chromosome 3"/>
</dbReference>
<proteinExistence type="predicted"/>
<evidence type="ECO:0000256" key="1">
    <source>
        <dbReference type="SAM" id="Phobius"/>
    </source>
</evidence>
<name>A0A9P0H3M5_NEZVI</name>
<keyword evidence="2" id="KW-0732">Signal</keyword>